<evidence type="ECO:0000256" key="1">
    <source>
        <dbReference type="ARBA" id="ARBA00023122"/>
    </source>
</evidence>
<dbReference type="InterPro" id="IPR046342">
    <property type="entry name" value="CBS_dom_sf"/>
</dbReference>
<dbReference type="RefSeq" id="WP_128214967.1">
    <property type="nucleotide sequence ID" value="NZ_CP025746.1"/>
</dbReference>
<dbReference type="PROSITE" id="PS51371">
    <property type="entry name" value="CBS"/>
    <property type="match status" value="2"/>
</dbReference>
<dbReference type="InterPro" id="IPR051257">
    <property type="entry name" value="Diverse_CBS-Domain"/>
</dbReference>
<dbReference type="Pfam" id="PF00571">
    <property type="entry name" value="CBS"/>
    <property type="match status" value="2"/>
</dbReference>
<dbReference type="Gene3D" id="3.10.580.10">
    <property type="entry name" value="CBS-domain"/>
    <property type="match status" value="1"/>
</dbReference>
<organism evidence="4 5">
    <name type="scientific">Clostridium manihotivorum</name>
    <dbReference type="NCBI Taxonomy" id="2320868"/>
    <lineage>
        <taxon>Bacteria</taxon>
        <taxon>Bacillati</taxon>
        <taxon>Bacillota</taxon>
        <taxon>Clostridia</taxon>
        <taxon>Eubacteriales</taxon>
        <taxon>Clostridiaceae</taxon>
        <taxon>Clostridium</taxon>
    </lineage>
</organism>
<gene>
    <name evidence="4" type="ORF">C1I91_22840</name>
</gene>
<accession>A0A410DYU2</accession>
<dbReference type="PANTHER" id="PTHR43080">
    <property type="entry name" value="CBS DOMAIN-CONTAINING PROTEIN CBSX3, MITOCHONDRIAL"/>
    <property type="match status" value="1"/>
</dbReference>
<evidence type="ECO:0000256" key="2">
    <source>
        <dbReference type="PROSITE-ProRule" id="PRU00703"/>
    </source>
</evidence>
<dbReference type="AlphaFoldDB" id="A0A410DYU2"/>
<feature type="domain" description="CBS" evidence="3">
    <location>
        <begin position="7"/>
        <end position="64"/>
    </location>
</feature>
<protein>
    <submittedName>
        <fullName evidence="4">CBS domain-containing protein</fullName>
    </submittedName>
</protein>
<sequence length="125" mass="14156">MKIKSILKSNTKALIVNDDIDKALKIMDELNLNGMPVVDENNTLVGMVVKADIYRFMITPGHYENCPVDWVMSNSVILAQANEDVEVVAKRLRKNDIISMPVVENDKLLGIVTIEDLLDYYMDLE</sequence>
<dbReference type="OrthoDB" id="9790355at2"/>
<feature type="domain" description="CBS" evidence="3">
    <location>
        <begin position="72"/>
        <end position="125"/>
    </location>
</feature>
<dbReference type="SUPFAM" id="SSF54631">
    <property type="entry name" value="CBS-domain pair"/>
    <property type="match status" value="1"/>
</dbReference>
<dbReference type="InterPro" id="IPR000644">
    <property type="entry name" value="CBS_dom"/>
</dbReference>
<evidence type="ECO:0000259" key="3">
    <source>
        <dbReference type="PROSITE" id="PS51371"/>
    </source>
</evidence>
<reference evidence="4 5" key="1">
    <citation type="submission" date="2018-01" db="EMBL/GenBank/DDBJ databases">
        <title>Genome Sequencing and Assembly of Anaerobacter polyendosporus strain CT4.</title>
        <authorList>
            <person name="Tachaapaikoon C."/>
            <person name="Sutheeworapong S."/>
            <person name="Jenjaroenpun P."/>
            <person name="Wongsurawat T."/>
            <person name="Nookeaw I."/>
            <person name="Cheawchanlertfa P."/>
            <person name="Kosugi A."/>
            <person name="Cheevadhanarak S."/>
            <person name="Ratanakhanokchai K."/>
        </authorList>
    </citation>
    <scope>NUCLEOTIDE SEQUENCE [LARGE SCALE GENOMIC DNA]</scope>
    <source>
        <strain evidence="4 5">CT4</strain>
    </source>
</reference>
<dbReference type="EMBL" id="CP025746">
    <property type="protein sequence ID" value="QAA34246.1"/>
    <property type="molecule type" value="Genomic_DNA"/>
</dbReference>
<dbReference type="PANTHER" id="PTHR43080:SF2">
    <property type="entry name" value="CBS DOMAIN-CONTAINING PROTEIN"/>
    <property type="match status" value="1"/>
</dbReference>
<proteinExistence type="predicted"/>
<dbReference type="CDD" id="cd02205">
    <property type="entry name" value="CBS_pair_SF"/>
    <property type="match status" value="1"/>
</dbReference>
<dbReference type="KEGG" id="cmah:C1I91_22840"/>
<name>A0A410DYU2_9CLOT</name>
<evidence type="ECO:0000313" key="4">
    <source>
        <dbReference type="EMBL" id="QAA34246.1"/>
    </source>
</evidence>
<dbReference type="SMART" id="SM00116">
    <property type="entry name" value="CBS"/>
    <property type="match status" value="2"/>
</dbReference>
<evidence type="ECO:0000313" key="5">
    <source>
        <dbReference type="Proteomes" id="UP000286268"/>
    </source>
</evidence>
<keyword evidence="1 2" id="KW-0129">CBS domain</keyword>
<dbReference type="Proteomes" id="UP000286268">
    <property type="component" value="Chromosome"/>
</dbReference>
<keyword evidence="5" id="KW-1185">Reference proteome</keyword>